<dbReference type="EMBL" id="CM045760">
    <property type="protein sequence ID" value="KAI8024983.1"/>
    <property type="molecule type" value="Genomic_DNA"/>
</dbReference>
<dbReference type="Proteomes" id="UP001060215">
    <property type="component" value="Chromosome 3"/>
</dbReference>
<sequence length="148" mass="16903">MISSKKLIKMARKWRKLASISRKRITFSRTTRGVDDAESCNTSTVDKGHFAVYTADGKRFVIPLVYLNNDIFRELLKMAEEEYGLPRDGPITLPCDAVFMDYAVSLIRRRTAKELERELLTSITSGRCLSSSYLQEGLNRQQLLVSSF</sequence>
<reference evidence="1 2" key="1">
    <citation type="journal article" date="2022" name="Plant J.">
        <title>Chromosome-level genome of Camellia lanceoleosa provides a valuable resource for understanding genome evolution and self-incompatibility.</title>
        <authorList>
            <person name="Gong W."/>
            <person name="Xiao S."/>
            <person name="Wang L."/>
            <person name="Liao Z."/>
            <person name="Chang Y."/>
            <person name="Mo W."/>
            <person name="Hu G."/>
            <person name="Li W."/>
            <person name="Zhao G."/>
            <person name="Zhu H."/>
            <person name="Hu X."/>
            <person name="Ji K."/>
            <person name="Xiang X."/>
            <person name="Song Q."/>
            <person name="Yuan D."/>
            <person name="Jin S."/>
            <person name="Zhang L."/>
        </authorList>
    </citation>
    <scope>NUCLEOTIDE SEQUENCE [LARGE SCALE GENOMIC DNA]</scope>
    <source>
        <strain evidence="1">SQ_2022a</strain>
    </source>
</reference>
<evidence type="ECO:0000313" key="2">
    <source>
        <dbReference type="Proteomes" id="UP001060215"/>
    </source>
</evidence>
<name>A0ACC0IHY5_9ERIC</name>
<organism evidence="1 2">
    <name type="scientific">Camellia lanceoleosa</name>
    <dbReference type="NCBI Taxonomy" id="1840588"/>
    <lineage>
        <taxon>Eukaryota</taxon>
        <taxon>Viridiplantae</taxon>
        <taxon>Streptophyta</taxon>
        <taxon>Embryophyta</taxon>
        <taxon>Tracheophyta</taxon>
        <taxon>Spermatophyta</taxon>
        <taxon>Magnoliopsida</taxon>
        <taxon>eudicotyledons</taxon>
        <taxon>Gunneridae</taxon>
        <taxon>Pentapetalae</taxon>
        <taxon>asterids</taxon>
        <taxon>Ericales</taxon>
        <taxon>Theaceae</taxon>
        <taxon>Camellia</taxon>
    </lineage>
</organism>
<comment type="caution">
    <text evidence="1">The sequence shown here is derived from an EMBL/GenBank/DDBJ whole genome shotgun (WGS) entry which is preliminary data.</text>
</comment>
<keyword evidence="2" id="KW-1185">Reference proteome</keyword>
<protein>
    <submittedName>
        <fullName evidence="1">Auxin-responsive protein SAUR66</fullName>
    </submittedName>
</protein>
<evidence type="ECO:0000313" key="1">
    <source>
        <dbReference type="EMBL" id="KAI8024983.1"/>
    </source>
</evidence>
<gene>
    <name evidence="1" type="ORF">LOK49_LG02G04008</name>
</gene>
<proteinExistence type="predicted"/>
<accession>A0ACC0IHY5</accession>